<dbReference type="Proteomes" id="UP000289340">
    <property type="component" value="Chromosome 15"/>
</dbReference>
<gene>
    <name evidence="2" type="ORF">D0Y65_041943</name>
</gene>
<feature type="compositionally biased region" description="Polar residues" evidence="1">
    <location>
        <begin position="192"/>
        <end position="211"/>
    </location>
</feature>
<evidence type="ECO:0008006" key="4">
    <source>
        <dbReference type="Google" id="ProtNLM"/>
    </source>
</evidence>
<keyword evidence="3" id="KW-1185">Reference proteome</keyword>
<name>A0A445GXW1_GLYSO</name>
<reference evidence="2 3" key="1">
    <citation type="submission" date="2018-09" db="EMBL/GenBank/DDBJ databases">
        <title>A high-quality reference genome of wild soybean provides a powerful tool to mine soybean genomes.</title>
        <authorList>
            <person name="Xie M."/>
            <person name="Chung C.Y.L."/>
            <person name="Li M.-W."/>
            <person name="Wong F.-L."/>
            <person name="Chan T.-F."/>
            <person name="Lam H.-M."/>
        </authorList>
    </citation>
    <scope>NUCLEOTIDE SEQUENCE [LARGE SCALE GENOMIC DNA]</scope>
    <source>
        <strain evidence="3">cv. W05</strain>
        <tissue evidence="2">Hypocotyl of etiolated seedlings</tissue>
    </source>
</reference>
<dbReference type="EMBL" id="QZWG01000015">
    <property type="protein sequence ID" value="RZB66090.1"/>
    <property type="molecule type" value="Genomic_DNA"/>
</dbReference>
<organism evidence="2 3">
    <name type="scientific">Glycine soja</name>
    <name type="common">Wild soybean</name>
    <dbReference type="NCBI Taxonomy" id="3848"/>
    <lineage>
        <taxon>Eukaryota</taxon>
        <taxon>Viridiplantae</taxon>
        <taxon>Streptophyta</taxon>
        <taxon>Embryophyta</taxon>
        <taxon>Tracheophyta</taxon>
        <taxon>Spermatophyta</taxon>
        <taxon>Magnoliopsida</taxon>
        <taxon>eudicotyledons</taxon>
        <taxon>Gunneridae</taxon>
        <taxon>Pentapetalae</taxon>
        <taxon>rosids</taxon>
        <taxon>fabids</taxon>
        <taxon>Fabales</taxon>
        <taxon>Fabaceae</taxon>
        <taxon>Papilionoideae</taxon>
        <taxon>50 kb inversion clade</taxon>
        <taxon>NPAAA clade</taxon>
        <taxon>indigoferoid/millettioid clade</taxon>
        <taxon>Phaseoleae</taxon>
        <taxon>Glycine</taxon>
        <taxon>Glycine subgen. Soja</taxon>
    </lineage>
</organism>
<accession>A0A445GXW1</accession>
<evidence type="ECO:0000256" key="1">
    <source>
        <dbReference type="SAM" id="MobiDB-lite"/>
    </source>
</evidence>
<evidence type="ECO:0000313" key="2">
    <source>
        <dbReference type="EMBL" id="RZB66090.1"/>
    </source>
</evidence>
<protein>
    <recommendedName>
        <fullName evidence="4">DUF223 domain-containing protein</fullName>
    </recommendedName>
</protein>
<feature type="region of interest" description="Disordered" evidence="1">
    <location>
        <begin position="180"/>
        <end position="211"/>
    </location>
</feature>
<evidence type="ECO:0000313" key="3">
    <source>
        <dbReference type="Proteomes" id="UP000289340"/>
    </source>
</evidence>
<proteinExistence type="predicted"/>
<dbReference type="AlphaFoldDB" id="A0A445GXW1"/>
<sequence length="211" mass="22981">MVHAPDKIKLIDGSRETLKLAVRITDLWFFGIPNKSEQAEMVIVDSDVWLCDSGIEVKSVLTPLGQSSSQLSGSTQLSSMNAFLSKAEAKSISQINAISKGGDVDLNASPQALDRLLGCVLAFKVKVQPKFNNVVVLKYSNELDLINVVQDMLPDTEQFVSVIADHDPLLRVPLTPTKHLSADELDDEPRSSEISPAQLSSNKLSRPSPTK</sequence>
<comment type="caution">
    <text evidence="2">The sequence shown here is derived from an EMBL/GenBank/DDBJ whole genome shotgun (WGS) entry which is preliminary data.</text>
</comment>